<dbReference type="Proteomes" id="UP001152797">
    <property type="component" value="Unassembled WGS sequence"/>
</dbReference>
<name>A0A9P1CV76_9DINO</name>
<evidence type="ECO:0000256" key="1">
    <source>
        <dbReference type="SAM" id="MobiDB-lite"/>
    </source>
</evidence>
<feature type="region of interest" description="Disordered" evidence="1">
    <location>
        <begin position="697"/>
        <end position="740"/>
    </location>
</feature>
<feature type="compositionally biased region" description="Pro residues" evidence="1">
    <location>
        <begin position="258"/>
        <end position="267"/>
    </location>
</feature>
<reference evidence="3" key="2">
    <citation type="submission" date="2024-04" db="EMBL/GenBank/DDBJ databases">
        <authorList>
            <person name="Chen Y."/>
            <person name="Shah S."/>
            <person name="Dougan E. K."/>
            <person name="Thang M."/>
            <person name="Chan C."/>
        </authorList>
    </citation>
    <scope>NUCLEOTIDE SEQUENCE [LARGE SCALE GENOMIC DNA]</scope>
</reference>
<dbReference type="OrthoDB" id="436140at2759"/>
<feature type="compositionally biased region" description="Basic and acidic residues" evidence="1">
    <location>
        <begin position="198"/>
        <end position="213"/>
    </location>
</feature>
<comment type="caution">
    <text evidence="2">The sequence shown here is derived from an EMBL/GenBank/DDBJ whole genome shotgun (WGS) entry which is preliminary data.</text>
</comment>
<evidence type="ECO:0000313" key="3">
    <source>
        <dbReference type="EMBL" id="CAL1152284.1"/>
    </source>
</evidence>
<dbReference type="EMBL" id="CAMXCT030002557">
    <property type="protein sequence ID" value="CAL4786221.1"/>
    <property type="molecule type" value="Genomic_DNA"/>
</dbReference>
<sequence>MAKTKSSAKAARASAPSVSQLSDLARHFRQQKDTAATEEPAAPMETSEEPVDTKEPSTSMPSTSKDSKEPSKDVPERRARQKTKPAETKKAKSKGKPAEPPTDPEDLQIYAEDLVSLKDFDRSELNFELCWGNFAKLKAFYALDDRETCTFLLGMCGATSEGKKYWEKFDVPLHLFDEDGTFNSANLLRPVEVTRGPKTSDVKVEGPKEKNVRSEVSQGPPQKVRKVAAAAPVAPTDVSMSDSESSEEEDLLSSSGSHPPPPPPQIPPTVARPEDLDVDCEDSPLDPPGLPEPVKIPTNHEVLDAKHALKEGMKNVPQLLRGSLRLPKRLLGSSSSKCLSKSCETLVLGAQELTKQASAVKPTAAPEDTLSELGPSASHLEADRSDQINRDHLLAALTALQNGFTDPDLRAIFRSLADQFCSKPASGSAELEAARKGQPASSKPHVQPEQAQNKPEKPQVAKPKEAKDGDKVVEPAKGEDEVKKADGPHETTADEESDVESVRAETAPPVVIINSSTHRKEHARLARRMAAADAAAACPEMYRLWSGSRKEKSDLLKQWIESGENLNACETQLVLTKSQETEVAKEKELLTIKDMVDRGFSQKKIDSIISKNQPVYDEDCPDCPESVRFWCFTAGRCTDREKVAVTGQASINVRSNAETVGSLVDASSLPSSSACGSAAPSGGLSLSSLVTVMKDCQEGDKNGNRDKKEATKEKSKKEKKEKKAKKEDPQTTKEKKESARKDIKKELNACSVIFDLPADNALRQQVAQMKTTLEDFVDKINSCTDETIDAVIEDASSEVDACKLLRAQARAVAAELRKTKEASTLLSEGYLKALVDDVAKLPDYWQHFLEDYPGHMVRLRDPHLNRSDEIDALGDNYMFLLWSSDSSPFLTNSVASRFPIAVVPASRYAMSESGVNITLEAITRCIVSSFNTLSRSGLKIRNLECQRTQPVALLRFFVAGFRGDWKALAQVFSFNRSYNRNQICWLCRATKGAHDDMDLCFTNASENAPFWATYLDSNPWEEDPPYSQLDGFHVGMIMPDLLHVLNLGVGRDLCGAILKTLVKENHVFDGATIDEKLATATVSLRNFARAHALPLRMKKLSKKKLNWGSNRYAELRSGSGYDVSVVARWLQDVLAGHDNIYPEFCTLLWALNSSMEIMYSGSWYLTEQDRSRIRTLGSVFMRVYLRLANDALSQNKFLWKCRPKLHLLHHIFRCHRKVNPSKYSTWMDEDWLRKISKTLRLVDCTTAPQRVLQRWLLTLPLQLQRSMETQ</sequence>
<feature type="compositionally biased region" description="Low complexity" evidence="1">
    <location>
        <begin position="227"/>
        <end position="243"/>
    </location>
</feature>
<protein>
    <submittedName>
        <fullName evidence="4">Protein sel-1-like 1</fullName>
    </submittedName>
</protein>
<evidence type="ECO:0000313" key="5">
    <source>
        <dbReference type="Proteomes" id="UP001152797"/>
    </source>
</evidence>
<dbReference type="EMBL" id="CAMXCT020002557">
    <property type="protein sequence ID" value="CAL1152284.1"/>
    <property type="molecule type" value="Genomic_DNA"/>
</dbReference>
<feature type="compositionally biased region" description="Basic and acidic residues" evidence="1">
    <location>
        <begin position="724"/>
        <end position="740"/>
    </location>
</feature>
<feature type="compositionally biased region" description="Basic and acidic residues" evidence="1">
    <location>
        <begin position="697"/>
        <end position="718"/>
    </location>
</feature>
<evidence type="ECO:0000313" key="4">
    <source>
        <dbReference type="EMBL" id="CAL4786221.1"/>
    </source>
</evidence>
<feature type="region of interest" description="Disordered" evidence="1">
    <location>
        <begin position="1"/>
        <end position="105"/>
    </location>
</feature>
<gene>
    <name evidence="2" type="ORF">C1SCF055_LOCUS25171</name>
</gene>
<proteinExistence type="predicted"/>
<feature type="compositionally biased region" description="Low complexity" evidence="1">
    <location>
        <begin position="1"/>
        <end position="19"/>
    </location>
</feature>
<keyword evidence="5" id="KW-1185">Reference proteome</keyword>
<evidence type="ECO:0000313" key="2">
    <source>
        <dbReference type="EMBL" id="CAI3998909.1"/>
    </source>
</evidence>
<accession>A0A9P1CV76</accession>
<feature type="compositionally biased region" description="Basic and acidic residues" evidence="1">
    <location>
        <begin position="65"/>
        <end position="90"/>
    </location>
</feature>
<dbReference type="AlphaFoldDB" id="A0A9P1CV76"/>
<feature type="region of interest" description="Disordered" evidence="1">
    <location>
        <begin position="428"/>
        <end position="506"/>
    </location>
</feature>
<feature type="region of interest" description="Disordered" evidence="1">
    <location>
        <begin position="197"/>
        <end position="296"/>
    </location>
</feature>
<reference evidence="2" key="1">
    <citation type="submission" date="2022-10" db="EMBL/GenBank/DDBJ databases">
        <authorList>
            <person name="Chen Y."/>
            <person name="Dougan E. K."/>
            <person name="Chan C."/>
            <person name="Rhodes N."/>
            <person name="Thang M."/>
        </authorList>
    </citation>
    <scope>NUCLEOTIDE SEQUENCE</scope>
</reference>
<dbReference type="EMBL" id="CAMXCT010002557">
    <property type="protein sequence ID" value="CAI3998909.1"/>
    <property type="molecule type" value="Genomic_DNA"/>
</dbReference>
<feature type="compositionally biased region" description="Basic and acidic residues" evidence="1">
    <location>
        <begin position="454"/>
        <end position="492"/>
    </location>
</feature>
<organism evidence="2">
    <name type="scientific">Cladocopium goreaui</name>
    <dbReference type="NCBI Taxonomy" id="2562237"/>
    <lineage>
        <taxon>Eukaryota</taxon>
        <taxon>Sar</taxon>
        <taxon>Alveolata</taxon>
        <taxon>Dinophyceae</taxon>
        <taxon>Suessiales</taxon>
        <taxon>Symbiodiniaceae</taxon>
        <taxon>Cladocopium</taxon>
    </lineage>
</organism>